<accession>A0A224YBA6</accession>
<protein>
    <submittedName>
        <fullName evidence="1">Uncharacterized protein</fullName>
    </submittedName>
</protein>
<reference evidence="1" key="1">
    <citation type="journal article" date="2017" name="Parasit. Vectors">
        <title>Sialotranscriptomics of Rhipicephalus zambeziensis reveals intricate expression profiles of secretory proteins and suggests tight temporal transcriptional regulation during blood-feeding.</title>
        <authorList>
            <person name="de Castro M.H."/>
            <person name="de Klerk D."/>
            <person name="Pienaar R."/>
            <person name="Rees D.J.G."/>
            <person name="Mans B.J."/>
        </authorList>
    </citation>
    <scope>NUCLEOTIDE SEQUENCE</scope>
    <source>
        <tissue evidence="1">Salivary glands</tissue>
    </source>
</reference>
<proteinExistence type="predicted"/>
<dbReference type="AlphaFoldDB" id="A0A224YBA6"/>
<organism evidence="1">
    <name type="scientific">Rhipicephalus zambeziensis</name>
    <dbReference type="NCBI Taxonomy" id="60191"/>
    <lineage>
        <taxon>Eukaryota</taxon>
        <taxon>Metazoa</taxon>
        <taxon>Ecdysozoa</taxon>
        <taxon>Arthropoda</taxon>
        <taxon>Chelicerata</taxon>
        <taxon>Arachnida</taxon>
        <taxon>Acari</taxon>
        <taxon>Parasitiformes</taxon>
        <taxon>Ixodida</taxon>
        <taxon>Ixodoidea</taxon>
        <taxon>Ixodidae</taxon>
        <taxon>Rhipicephalinae</taxon>
        <taxon>Rhipicephalus</taxon>
        <taxon>Rhipicephalus</taxon>
    </lineage>
</organism>
<sequence>MSAYGGTPWQEAHQTQMPLLIYVGYEPVACYLLFDIKQPTPAAPKRVRTDLCMKRGHSTSMLSLPHMTARLGRADHSSVRFLQDALSHQTRDWFMTTSKHL</sequence>
<evidence type="ECO:0000313" key="1">
    <source>
        <dbReference type="EMBL" id="MAA12939.1"/>
    </source>
</evidence>
<name>A0A224YBA6_9ACAR</name>
<dbReference type="EMBL" id="GFPF01001793">
    <property type="protein sequence ID" value="MAA12939.1"/>
    <property type="molecule type" value="Transcribed_RNA"/>
</dbReference>